<dbReference type="InterPro" id="IPR043144">
    <property type="entry name" value="Mal/L-sulf/L-lact_DH-like_ah"/>
</dbReference>
<dbReference type="PANTHER" id="PTHR11091:SF0">
    <property type="entry name" value="MALATE DEHYDROGENASE"/>
    <property type="match status" value="1"/>
</dbReference>
<dbReference type="STRING" id="696281.Desru_0085"/>
<evidence type="ECO:0000313" key="4">
    <source>
        <dbReference type="Proteomes" id="UP000009234"/>
    </source>
</evidence>
<name>F6DLU3_DESRL</name>
<dbReference type="Gene3D" id="1.10.1530.10">
    <property type="match status" value="1"/>
</dbReference>
<proteinExistence type="inferred from homology"/>
<dbReference type="InterPro" id="IPR043143">
    <property type="entry name" value="Mal/L-sulf/L-lact_DH-like_NADP"/>
</dbReference>
<reference evidence="4" key="1">
    <citation type="submission" date="2011-05" db="EMBL/GenBank/DDBJ databases">
        <title>Complete sequence of Desulfotomaculum ruminis DSM 2154.</title>
        <authorList>
            <person name="Lucas S."/>
            <person name="Copeland A."/>
            <person name="Lapidus A."/>
            <person name="Cheng J.-F."/>
            <person name="Goodwin L."/>
            <person name="Pitluck S."/>
            <person name="Lu M."/>
            <person name="Detter J.C."/>
            <person name="Han C."/>
            <person name="Tapia R."/>
            <person name="Land M."/>
            <person name="Hauser L."/>
            <person name="Kyrpides N."/>
            <person name="Ivanova N."/>
            <person name="Mikhailova N."/>
            <person name="Pagani I."/>
            <person name="Stams A.J.M."/>
            <person name="Plugge C.M."/>
            <person name="Muyzer G."/>
            <person name="Kuever J."/>
            <person name="Parshina S.N."/>
            <person name="Ivanova A.E."/>
            <person name="Nazina T.N."/>
            <person name="Brambilla E."/>
            <person name="Spring S."/>
            <person name="Klenk H.-P."/>
            <person name="Woyke T."/>
        </authorList>
    </citation>
    <scope>NUCLEOTIDE SEQUENCE [LARGE SCALE GENOMIC DNA]</scope>
    <source>
        <strain evidence="4">ATCC 23193 / DSM 2154 / NCIB 8452 / DL</strain>
    </source>
</reference>
<dbReference type="HOGENOM" id="CLU_040452_2_0_9"/>
<organism evidence="3 4">
    <name type="scientific">Desulforamulus ruminis (strain ATCC 23193 / DSM 2154 / NCIMB 8452 / DL)</name>
    <name type="common">Desulfotomaculum ruminis</name>
    <dbReference type="NCBI Taxonomy" id="696281"/>
    <lineage>
        <taxon>Bacteria</taxon>
        <taxon>Bacillati</taxon>
        <taxon>Bacillota</taxon>
        <taxon>Clostridia</taxon>
        <taxon>Eubacteriales</taxon>
        <taxon>Peptococcaceae</taxon>
        <taxon>Desulforamulus</taxon>
    </lineage>
</organism>
<sequence>MNFTALQLTEFCSNLLQAVGVPQAEADIAADVLVDTSLEGLDTHGISRLPIYVSRIQKGRINAKAAIKVNQTAPAAATVDGDNGLGQVVGVRAMEVAIRLAQEAGVGAVAVKHSNHYGASSYFCKQAAAAGMVGLAFTNTPSGIPPWGGKEAYFGTNPIAFGFPGKEQPVVVDMSSSIVARGHIILAAKQGQPIPEGWAIDKEGKPTTDAKAALEGAVLPMAGPKGYALALAVEVMAGIISGSAFGKNVGWIYDESTQPVDIGHFFVALDVAKFMPLGFFLNRMLQMITEIKETPKAEGVEEIFIPGERRAMKAKRRKREGIPVPDPLLAELNQLAGEVGVMPLGSFTTSGNT</sequence>
<keyword evidence="4" id="KW-1185">Reference proteome</keyword>
<protein>
    <submittedName>
        <fullName evidence="3">Malate dehydrogenase</fullName>
        <ecNumber evidence="3">1.1.1.37</ecNumber>
    </submittedName>
</protein>
<evidence type="ECO:0000256" key="1">
    <source>
        <dbReference type="ARBA" id="ARBA00006056"/>
    </source>
</evidence>
<dbReference type="InterPro" id="IPR003767">
    <property type="entry name" value="Malate/L-lactate_DH-like"/>
</dbReference>
<dbReference type="Pfam" id="PF02615">
    <property type="entry name" value="Ldh_2"/>
    <property type="match status" value="1"/>
</dbReference>
<dbReference type="AlphaFoldDB" id="F6DLU3"/>
<dbReference type="PANTHER" id="PTHR11091">
    <property type="entry name" value="OXIDOREDUCTASE-RELATED"/>
    <property type="match status" value="1"/>
</dbReference>
<dbReference type="InterPro" id="IPR036111">
    <property type="entry name" value="Mal/L-sulfo/L-lacto_DH-like_sf"/>
</dbReference>
<evidence type="ECO:0000313" key="3">
    <source>
        <dbReference type="EMBL" id="AEG58386.1"/>
    </source>
</evidence>
<dbReference type="GO" id="GO:0030060">
    <property type="term" value="F:L-malate dehydrogenase (NAD+) activity"/>
    <property type="evidence" value="ECO:0007669"/>
    <property type="project" value="UniProtKB-EC"/>
</dbReference>
<keyword evidence="2 3" id="KW-0560">Oxidoreductase</keyword>
<gene>
    <name evidence="3" type="ordered locus">Desru_0085</name>
</gene>
<dbReference type="KEGG" id="dru:Desru_0085"/>
<evidence type="ECO:0000256" key="2">
    <source>
        <dbReference type="ARBA" id="ARBA00023002"/>
    </source>
</evidence>
<dbReference type="SUPFAM" id="SSF89733">
    <property type="entry name" value="L-sulfolactate dehydrogenase-like"/>
    <property type="match status" value="1"/>
</dbReference>
<dbReference type="EC" id="1.1.1.37" evidence="3"/>
<dbReference type="Gene3D" id="3.30.1370.60">
    <property type="entry name" value="Hypothetical oxidoreductase yiak, domain 2"/>
    <property type="match status" value="1"/>
</dbReference>
<dbReference type="eggNOG" id="COG2055">
    <property type="taxonomic scope" value="Bacteria"/>
</dbReference>
<dbReference type="RefSeq" id="WP_013840168.1">
    <property type="nucleotide sequence ID" value="NC_015589.1"/>
</dbReference>
<dbReference type="OrthoDB" id="9769447at2"/>
<comment type="similarity">
    <text evidence="1">Belongs to the LDH2/MDH2 oxidoreductase family.</text>
</comment>
<dbReference type="Proteomes" id="UP000009234">
    <property type="component" value="Chromosome"/>
</dbReference>
<dbReference type="EMBL" id="CP002780">
    <property type="protein sequence ID" value="AEG58386.1"/>
    <property type="molecule type" value="Genomic_DNA"/>
</dbReference>
<reference evidence="3 4" key="2">
    <citation type="journal article" date="2012" name="Stand. Genomic Sci.">
        <title>Complete genome sequence of the sulfate-reducing firmicute Desulfotomaculum ruminis type strain (DL(T)).</title>
        <authorList>
            <person name="Spring S."/>
            <person name="Visser M."/>
            <person name="Lu M."/>
            <person name="Copeland A."/>
            <person name="Lapidus A."/>
            <person name="Lucas S."/>
            <person name="Cheng J.F."/>
            <person name="Han C."/>
            <person name="Tapia R."/>
            <person name="Goodwin L.A."/>
            <person name="Pitluck S."/>
            <person name="Ivanova N."/>
            <person name="Land M."/>
            <person name="Hauser L."/>
            <person name="Larimer F."/>
            <person name="Rohde M."/>
            <person name="Goker M."/>
            <person name="Detter J.C."/>
            <person name="Kyrpides N.C."/>
            <person name="Woyke T."/>
            <person name="Schaap P.J."/>
            <person name="Plugge C.M."/>
            <person name="Muyzer G."/>
            <person name="Kuever J."/>
            <person name="Pereira I.A."/>
            <person name="Parshina S.N."/>
            <person name="Bernier-Latmani R."/>
            <person name="Stams A.J."/>
            <person name="Klenk H.P."/>
        </authorList>
    </citation>
    <scope>NUCLEOTIDE SEQUENCE [LARGE SCALE GENOMIC DNA]</scope>
    <source>
        <strain evidence="4">ATCC 23193 / DSM 2154 / NCIB 8452 / DL</strain>
    </source>
</reference>
<accession>F6DLU3</accession>